<gene>
    <name evidence="1" type="ORF">GIB67_033486</name>
</gene>
<comment type="caution">
    <text evidence="1">The sequence shown here is derived from an EMBL/GenBank/DDBJ whole genome shotgun (WGS) entry which is preliminary data.</text>
</comment>
<accession>A0A7J7L659</accession>
<evidence type="ECO:0000313" key="1">
    <source>
        <dbReference type="EMBL" id="KAF6138072.1"/>
    </source>
</evidence>
<protein>
    <submittedName>
        <fullName evidence="1">Uncharacterized protein</fullName>
    </submittedName>
</protein>
<name>A0A7J7L659_9MAGN</name>
<dbReference type="EMBL" id="JACGCM010002614">
    <property type="protein sequence ID" value="KAF6138072.1"/>
    <property type="molecule type" value="Genomic_DNA"/>
</dbReference>
<sequence>MHLVKLNKALTDAEMTISLNPQWEKAVSAFQIAFQHNPQSTEVSRKIKRLSQLSKEKIRAQEVENIRSNIDMGKHLESLKFELSEKYETEEGCKEIFSFVVDTMEMAVKTWHETAKVDARVYFLLDNEKTQTDKYAPVVNIDKAFESPDTHSSCYSFLRQYAGDSFSRGACLVVPKSIVSYPQVTSCYFL</sequence>
<reference evidence="1 2" key="1">
    <citation type="journal article" date="2020" name="IScience">
        <title>Genome Sequencing of the Endangered Kingdonia uniflora (Circaeasteraceae, Ranunculales) Reveals Potential Mechanisms of Evolutionary Specialization.</title>
        <authorList>
            <person name="Sun Y."/>
            <person name="Deng T."/>
            <person name="Zhang A."/>
            <person name="Moore M.J."/>
            <person name="Landis J.B."/>
            <person name="Lin N."/>
            <person name="Zhang H."/>
            <person name="Zhang X."/>
            <person name="Huang J."/>
            <person name="Zhang X."/>
            <person name="Sun H."/>
            <person name="Wang H."/>
        </authorList>
    </citation>
    <scope>NUCLEOTIDE SEQUENCE [LARGE SCALE GENOMIC DNA]</scope>
    <source>
        <strain evidence="1">TB1705</strain>
        <tissue evidence="1">Leaf</tissue>
    </source>
</reference>
<evidence type="ECO:0000313" key="2">
    <source>
        <dbReference type="Proteomes" id="UP000541444"/>
    </source>
</evidence>
<proteinExistence type="predicted"/>
<dbReference type="AlphaFoldDB" id="A0A7J7L659"/>
<dbReference type="OrthoDB" id="2423701at2759"/>
<dbReference type="Proteomes" id="UP000541444">
    <property type="component" value="Unassembled WGS sequence"/>
</dbReference>
<keyword evidence="2" id="KW-1185">Reference proteome</keyword>
<organism evidence="1 2">
    <name type="scientific">Kingdonia uniflora</name>
    <dbReference type="NCBI Taxonomy" id="39325"/>
    <lineage>
        <taxon>Eukaryota</taxon>
        <taxon>Viridiplantae</taxon>
        <taxon>Streptophyta</taxon>
        <taxon>Embryophyta</taxon>
        <taxon>Tracheophyta</taxon>
        <taxon>Spermatophyta</taxon>
        <taxon>Magnoliopsida</taxon>
        <taxon>Ranunculales</taxon>
        <taxon>Circaeasteraceae</taxon>
        <taxon>Kingdonia</taxon>
    </lineage>
</organism>